<keyword evidence="3" id="KW-1185">Reference proteome</keyword>
<dbReference type="OrthoDB" id="4427703at2"/>
<evidence type="ECO:0000313" key="3">
    <source>
        <dbReference type="Proteomes" id="UP000431401"/>
    </source>
</evidence>
<dbReference type="Proteomes" id="UP000431401">
    <property type="component" value="Unassembled WGS sequence"/>
</dbReference>
<evidence type="ECO:0000256" key="1">
    <source>
        <dbReference type="SAM" id="MobiDB-lite"/>
    </source>
</evidence>
<evidence type="ECO:0008006" key="4">
    <source>
        <dbReference type="Google" id="ProtNLM"/>
    </source>
</evidence>
<comment type="caution">
    <text evidence="2">The sequence shown here is derived from an EMBL/GenBank/DDBJ whole genome shotgun (WGS) entry which is preliminary data.</text>
</comment>
<reference evidence="2 3" key="1">
    <citation type="submission" date="2019-10" db="EMBL/GenBank/DDBJ databases">
        <title>Nocardia macrotermitis sp. nov. and Nocardia aurantia sp. nov., isolated from the gut of fungus growing-termite Macrotermes natalensis.</title>
        <authorList>
            <person name="Benndorf R."/>
            <person name="Schwitalla J."/>
            <person name="Martin K."/>
            <person name="De Beer W."/>
            <person name="Kaster A.-K."/>
            <person name="Vollmers J."/>
            <person name="Poulsen M."/>
            <person name="Beemelmanns C."/>
        </authorList>
    </citation>
    <scope>NUCLEOTIDE SEQUENCE [LARGE SCALE GENOMIC DNA]</scope>
    <source>
        <strain evidence="2 3">RB56</strain>
    </source>
</reference>
<evidence type="ECO:0000313" key="2">
    <source>
        <dbReference type="EMBL" id="MQY28516.1"/>
    </source>
</evidence>
<dbReference type="AlphaFoldDB" id="A0A7K0DS23"/>
<dbReference type="RefSeq" id="WP_153344618.1">
    <property type="nucleotide sequence ID" value="NZ_WEGI01000009.1"/>
</dbReference>
<dbReference type="EMBL" id="WEGI01000009">
    <property type="protein sequence ID" value="MQY28516.1"/>
    <property type="molecule type" value="Genomic_DNA"/>
</dbReference>
<gene>
    <name evidence="2" type="ORF">NRB56_41000</name>
</gene>
<protein>
    <recommendedName>
        <fullName evidence="4">DUF4878 domain-containing protein</fullName>
    </recommendedName>
</protein>
<accession>A0A7K0DS23</accession>
<sequence length="132" mass="13535">MLAAAGLLAGCGGGGDVIGANPDQSQMESNLRSVMNAKTPRDASGQYCAQFAELINSIPADLSTGFSASKPRGSLTKLQKVQITGDKATAEAVGKSDTGGDASGPVTFRKENGTWKYCPDLGMPMPTRAPAK</sequence>
<organism evidence="2 3">
    <name type="scientific">Nocardia aurantia</name>
    <dbReference type="NCBI Taxonomy" id="2585199"/>
    <lineage>
        <taxon>Bacteria</taxon>
        <taxon>Bacillati</taxon>
        <taxon>Actinomycetota</taxon>
        <taxon>Actinomycetes</taxon>
        <taxon>Mycobacteriales</taxon>
        <taxon>Nocardiaceae</taxon>
        <taxon>Nocardia</taxon>
    </lineage>
</organism>
<proteinExistence type="predicted"/>
<name>A0A7K0DS23_9NOCA</name>
<feature type="region of interest" description="Disordered" evidence="1">
    <location>
        <begin position="86"/>
        <end position="107"/>
    </location>
</feature>